<accession>A0A2D0B5N5</accession>
<dbReference type="InterPro" id="IPR004839">
    <property type="entry name" value="Aminotransferase_I/II_large"/>
</dbReference>
<proteinExistence type="inferred from homology"/>
<dbReference type="SMART" id="SM00345">
    <property type="entry name" value="HTH_GNTR"/>
    <property type="match status" value="1"/>
</dbReference>
<keyword evidence="4" id="KW-0238">DNA-binding</keyword>
<dbReference type="AlphaFoldDB" id="A0A2D0B5N5"/>
<dbReference type="PANTHER" id="PTHR46577">
    <property type="entry name" value="HTH-TYPE TRANSCRIPTIONAL REGULATORY PROTEIN GABR"/>
    <property type="match status" value="1"/>
</dbReference>
<dbReference type="PANTHER" id="PTHR46577:SF2">
    <property type="entry name" value="TRANSCRIPTIONAL REGULATORY PROTEIN"/>
    <property type="match status" value="1"/>
</dbReference>
<evidence type="ECO:0000313" key="7">
    <source>
        <dbReference type="EMBL" id="OWY29619.1"/>
    </source>
</evidence>
<evidence type="ECO:0000256" key="5">
    <source>
        <dbReference type="ARBA" id="ARBA00023163"/>
    </source>
</evidence>
<dbReference type="Gene3D" id="1.10.10.10">
    <property type="entry name" value="Winged helix-like DNA-binding domain superfamily/Winged helix DNA-binding domain"/>
    <property type="match status" value="1"/>
</dbReference>
<keyword evidence="5" id="KW-0804">Transcription</keyword>
<protein>
    <submittedName>
        <fullName evidence="7">GntR family transcriptional regulator</fullName>
    </submittedName>
</protein>
<dbReference type="InterPro" id="IPR036388">
    <property type="entry name" value="WH-like_DNA-bd_sf"/>
</dbReference>
<keyword evidence="3" id="KW-0805">Transcription regulation</keyword>
<dbReference type="PROSITE" id="PS50949">
    <property type="entry name" value="HTH_GNTR"/>
    <property type="match status" value="1"/>
</dbReference>
<dbReference type="Proteomes" id="UP000197596">
    <property type="component" value="Unassembled WGS sequence"/>
</dbReference>
<evidence type="ECO:0000256" key="4">
    <source>
        <dbReference type="ARBA" id="ARBA00023125"/>
    </source>
</evidence>
<dbReference type="CDD" id="cd00609">
    <property type="entry name" value="AAT_like"/>
    <property type="match status" value="1"/>
</dbReference>
<evidence type="ECO:0000256" key="1">
    <source>
        <dbReference type="ARBA" id="ARBA00005384"/>
    </source>
</evidence>
<dbReference type="GO" id="GO:0003700">
    <property type="term" value="F:DNA-binding transcription factor activity"/>
    <property type="evidence" value="ECO:0007669"/>
    <property type="project" value="InterPro"/>
</dbReference>
<evidence type="ECO:0000259" key="6">
    <source>
        <dbReference type="PROSITE" id="PS50949"/>
    </source>
</evidence>
<evidence type="ECO:0000256" key="3">
    <source>
        <dbReference type="ARBA" id="ARBA00023015"/>
    </source>
</evidence>
<name>A0A2D0B5N5_9BURK</name>
<dbReference type="EMBL" id="NJGU01000004">
    <property type="protein sequence ID" value="OWY29619.1"/>
    <property type="molecule type" value="Genomic_DNA"/>
</dbReference>
<dbReference type="GO" id="GO:0030170">
    <property type="term" value="F:pyridoxal phosphate binding"/>
    <property type="evidence" value="ECO:0007669"/>
    <property type="project" value="InterPro"/>
</dbReference>
<keyword evidence="2" id="KW-0663">Pyridoxal phosphate</keyword>
<dbReference type="GO" id="GO:0003677">
    <property type="term" value="F:DNA binding"/>
    <property type="evidence" value="ECO:0007669"/>
    <property type="project" value="UniProtKB-KW"/>
</dbReference>
<reference evidence="7 8" key="1">
    <citation type="submission" date="2017-06" db="EMBL/GenBank/DDBJ databases">
        <title>Herbaspirillum phytohormonus sp. nov., isolated from the root nodule of Robinia pseudoacacia in lead-zinc mine.</title>
        <authorList>
            <person name="Fan M."/>
            <person name="Lin Y."/>
        </authorList>
    </citation>
    <scope>NUCLEOTIDE SEQUENCE [LARGE SCALE GENOMIC DNA]</scope>
    <source>
        <strain evidence="7 8">HZ10</strain>
    </source>
</reference>
<evidence type="ECO:0000256" key="2">
    <source>
        <dbReference type="ARBA" id="ARBA00022898"/>
    </source>
</evidence>
<dbReference type="CDD" id="cd07377">
    <property type="entry name" value="WHTH_GntR"/>
    <property type="match status" value="1"/>
</dbReference>
<dbReference type="Gene3D" id="3.40.640.10">
    <property type="entry name" value="Type I PLP-dependent aspartate aminotransferase-like (Major domain)"/>
    <property type="match status" value="1"/>
</dbReference>
<comment type="similarity">
    <text evidence="1">In the C-terminal section; belongs to the class-I pyridoxal-phosphate-dependent aminotransferase family.</text>
</comment>
<dbReference type="InterPro" id="IPR036390">
    <property type="entry name" value="WH_DNA-bd_sf"/>
</dbReference>
<dbReference type="InterPro" id="IPR000524">
    <property type="entry name" value="Tscrpt_reg_HTH_GntR"/>
</dbReference>
<dbReference type="RefSeq" id="WP_088750467.1">
    <property type="nucleotide sequence ID" value="NZ_NJGU01000004.1"/>
</dbReference>
<dbReference type="Pfam" id="PF00155">
    <property type="entry name" value="Aminotran_1_2"/>
    <property type="match status" value="1"/>
</dbReference>
<dbReference type="InterPro" id="IPR015421">
    <property type="entry name" value="PyrdxlP-dep_Trfase_major"/>
</dbReference>
<evidence type="ECO:0000313" key="8">
    <source>
        <dbReference type="Proteomes" id="UP000197596"/>
    </source>
</evidence>
<sequence>MATEPRSQRTLTGKLVQLIRRQIEEGVYAPGSRLPSIRDMAAQHDCAKNTIVNVFDELTALGVLEPRRGSGFFVCAAPPQIKDDDEGTLSRAMDVVWLMREQLKSDPGHLRLGDGFPPLEWLNDVRLDKFHQKVVRTGIGALFGYGSRFGYQPLRQHLAHKLAQHGIEAATGQIVLTHGANQALDIVIRNFVRPGERVLVDEPGYYMLYGKLKLSGARIVGIPRLPDGPDVEALERELRQPGKPPLFFTQSLAHNPTASDTSPHKAHKILQLADRYNAVIVENDAFADFKPATAARIATLDQLRRTIYIGSFSKSVSAALRVGFIACHRDLASDLADIKMLVHVSSSEYCERTLDVILSDGHFSRHTARLRDRLTQATDHARHLLEQLGGELFSTPQQSMYLWARFPQFDDAKELAQGLMARNIVLAPGSIFRLDTEETVPWSRFNVGLLADPRFRHAMSELLGKISTSPAA</sequence>
<comment type="caution">
    <text evidence="7">The sequence shown here is derived from an EMBL/GenBank/DDBJ whole genome shotgun (WGS) entry which is preliminary data.</text>
</comment>
<dbReference type="Gene3D" id="3.90.1150.10">
    <property type="entry name" value="Aspartate Aminotransferase, domain 1"/>
    <property type="match status" value="1"/>
</dbReference>
<organism evidence="7 8">
    <name type="scientific">Herbaspirillum robiniae</name>
    <dbReference type="NCBI Taxonomy" id="2014887"/>
    <lineage>
        <taxon>Bacteria</taxon>
        <taxon>Pseudomonadati</taxon>
        <taxon>Pseudomonadota</taxon>
        <taxon>Betaproteobacteria</taxon>
        <taxon>Burkholderiales</taxon>
        <taxon>Oxalobacteraceae</taxon>
        <taxon>Herbaspirillum</taxon>
    </lineage>
</organism>
<dbReference type="InterPro" id="IPR015424">
    <property type="entry name" value="PyrdxlP-dep_Trfase"/>
</dbReference>
<dbReference type="InterPro" id="IPR015422">
    <property type="entry name" value="PyrdxlP-dep_Trfase_small"/>
</dbReference>
<gene>
    <name evidence="7" type="ORF">CEJ42_07055</name>
</gene>
<dbReference type="SUPFAM" id="SSF53383">
    <property type="entry name" value="PLP-dependent transferases"/>
    <property type="match status" value="1"/>
</dbReference>
<dbReference type="InterPro" id="IPR051446">
    <property type="entry name" value="HTH_trans_reg/aminotransferase"/>
</dbReference>
<feature type="domain" description="HTH gntR-type" evidence="6">
    <location>
        <begin position="9"/>
        <end position="77"/>
    </location>
</feature>
<dbReference type="Pfam" id="PF00392">
    <property type="entry name" value="GntR"/>
    <property type="match status" value="1"/>
</dbReference>
<dbReference type="SUPFAM" id="SSF46785">
    <property type="entry name" value="Winged helix' DNA-binding domain"/>
    <property type="match status" value="1"/>
</dbReference>